<dbReference type="GO" id="GO:0019877">
    <property type="term" value="P:diaminopimelate biosynthetic process"/>
    <property type="evidence" value="ECO:0007669"/>
    <property type="project" value="UniProtKB-ARBA"/>
</dbReference>
<dbReference type="KEGG" id="ftj:FTUN_7434"/>
<dbReference type="EMBL" id="CP053452">
    <property type="protein sequence ID" value="QJW99811.1"/>
    <property type="molecule type" value="Genomic_DNA"/>
</dbReference>
<feature type="domain" description="Peptidase M20 dimerisation" evidence="4">
    <location>
        <begin position="244"/>
        <end position="341"/>
    </location>
</feature>
<dbReference type="Pfam" id="PF01546">
    <property type="entry name" value="Peptidase_M20"/>
    <property type="match status" value="1"/>
</dbReference>
<dbReference type="SUPFAM" id="SSF55031">
    <property type="entry name" value="Bacterial exopeptidase dimerisation domain"/>
    <property type="match status" value="1"/>
</dbReference>
<keyword evidence="6" id="KW-1185">Reference proteome</keyword>
<feature type="compositionally biased region" description="Pro residues" evidence="3">
    <location>
        <begin position="25"/>
        <end position="42"/>
    </location>
</feature>
<dbReference type="PANTHER" id="PTHR11014:SF63">
    <property type="entry name" value="METALLOPEPTIDASE, PUTATIVE (AFU_ORTHOLOGUE AFUA_6G09600)-RELATED"/>
    <property type="match status" value="1"/>
</dbReference>
<dbReference type="PANTHER" id="PTHR11014">
    <property type="entry name" value="PEPTIDASE M20 FAMILY MEMBER"/>
    <property type="match status" value="1"/>
</dbReference>
<dbReference type="SUPFAM" id="SSF53187">
    <property type="entry name" value="Zn-dependent exopeptidases"/>
    <property type="match status" value="1"/>
</dbReference>
<sequence>MPARRLATLVVLISVLTVSGIEPRAPQPPKSPQPSPETPPGQAPAWIKDRLADVNKTIDAEIKDLVALYQHIHANPELSLTEVNTAKRLAYEMRKAGYEVTEKVGGTGVVAVLKNGPGPVVLIRTDMDGLPIVEQTGLPYASKVRVKNRDGAEVGVMHACGHDIHMASWVGTARVLAALKDKWSGTLVFVGQPAEEIVAGARRMLDAGLYTKFPKPDYALALHADPLHPAGTLGYSEGLAMANSDTVDVLVRGKGGHGAAPHMTIDPIVLSARIILDLQTIVSRETDPLDPVVVTVGSIHGGTKHNIIPNEVKLQLTVRTTKTETRDRVLKAIDRIAKAAALGANAPPPEVKVSLDEFTPATYNDVPLARTCGTVFRAVLGAEHVRDRKPVMGAEDFSRFSEGKTPIFMYFLGTIAKEKYDAAQTPGAAPLPGMHTDSYAPVPEPSIRTGVRTMSLAAMNLMPTGAK</sequence>
<dbReference type="InterPro" id="IPR002933">
    <property type="entry name" value="Peptidase_M20"/>
</dbReference>
<accession>A0A6M5Z300</accession>
<evidence type="ECO:0000313" key="5">
    <source>
        <dbReference type="EMBL" id="QJW99811.1"/>
    </source>
</evidence>
<feature type="binding site" evidence="2">
    <location>
        <position position="435"/>
    </location>
    <ligand>
        <name>Mn(2+)</name>
        <dbReference type="ChEBI" id="CHEBI:29035"/>
        <label>2</label>
    </ligand>
</feature>
<dbReference type="FunFam" id="3.30.70.360:FF:000001">
    <property type="entry name" value="N-acetyldiaminopimelate deacetylase"/>
    <property type="match status" value="1"/>
</dbReference>
<feature type="region of interest" description="Disordered" evidence="3">
    <location>
        <begin position="22"/>
        <end position="44"/>
    </location>
</feature>
<feature type="binding site" evidence="2">
    <location>
        <position position="196"/>
    </location>
    <ligand>
        <name>Mn(2+)</name>
        <dbReference type="ChEBI" id="CHEBI:29035"/>
        <label>2</label>
    </ligand>
</feature>
<dbReference type="Proteomes" id="UP000503447">
    <property type="component" value="Chromosome"/>
</dbReference>
<dbReference type="InterPro" id="IPR011650">
    <property type="entry name" value="Peptidase_M20_dimer"/>
</dbReference>
<dbReference type="AlphaFoldDB" id="A0A6M5Z300"/>
<evidence type="ECO:0000256" key="3">
    <source>
        <dbReference type="SAM" id="MobiDB-lite"/>
    </source>
</evidence>
<proteinExistence type="predicted"/>
<dbReference type="Gene3D" id="3.40.630.10">
    <property type="entry name" value="Zn peptidases"/>
    <property type="match status" value="1"/>
</dbReference>
<dbReference type="GO" id="GO:0050118">
    <property type="term" value="F:N-acetyldiaminopimelate deacetylase activity"/>
    <property type="evidence" value="ECO:0007669"/>
    <property type="project" value="UniProtKB-ARBA"/>
</dbReference>
<feature type="binding site" evidence="2">
    <location>
        <position position="160"/>
    </location>
    <ligand>
        <name>Mn(2+)</name>
        <dbReference type="ChEBI" id="CHEBI:29035"/>
        <label>2</label>
    </ligand>
</feature>
<evidence type="ECO:0000259" key="4">
    <source>
        <dbReference type="Pfam" id="PF07687"/>
    </source>
</evidence>
<feature type="binding site" evidence="2">
    <location>
        <position position="162"/>
    </location>
    <ligand>
        <name>Mn(2+)</name>
        <dbReference type="ChEBI" id="CHEBI:29035"/>
        <label>2</label>
    </ligand>
</feature>
<evidence type="ECO:0000313" key="6">
    <source>
        <dbReference type="Proteomes" id="UP000503447"/>
    </source>
</evidence>
<keyword evidence="2" id="KW-0479">Metal-binding</keyword>
<evidence type="ECO:0000256" key="1">
    <source>
        <dbReference type="ARBA" id="ARBA00022801"/>
    </source>
</evidence>
<dbReference type="Gene3D" id="3.30.70.360">
    <property type="match status" value="1"/>
</dbReference>
<reference evidence="6" key="1">
    <citation type="submission" date="2020-05" db="EMBL/GenBank/DDBJ databases">
        <title>Frigoriglobus tundricola gen. nov., sp. nov., a psychrotolerant cellulolytic planctomycete of the family Gemmataceae with two divergent copies of 16S rRNA gene.</title>
        <authorList>
            <person name="Kulichevskaya I.S."/>
            <person name="Ivanova A.A."/>
            <person name="Naumoff D.G."/>
            <person name="Beletsky A.V."/>
            <person name="Rijpstra W.I.C."/>
            <person name="Sinninghe Damste J.S."/>
            <person name="Mardanov A.V."/>
            <person name="Ravin N.V."/>
            <person name="Dedysh S.N."/>
        </authorList>
    </citation>
    <scope>NUCLEOTIDE SEQUENCE [LARGE SCALE GENOMIC DNA]</scope>
    <source>
        <strain evidence="6">PL17</strain>
    </source>
</reference>
<feature type="binding site" evidence="2">
    <location>
        <position position="223"/>
    </location>
    <ligand>
        <name>Mn(2+)</name>
        <dbReference type="ChEBI" id="CHEBI:29035"/>
        <label>2</label>
    </ligand>
</feature>
<dbReference type="InterPro" id="IPR036264">
    <property type="entry name" value="Bact_exopeptidase_dim_dom"/>
</dbReference>
<gene>
    <name evidence="5" type="ORF">FTUN_7434</name>
</gene>
<evidence type="ECO:0000256" key="2">
    <source>
        <dbReference type="PIRSR" id="PIRSR005962-1"/>
    </source>
</evidence>
<name>A0A6M5Z300_9BACT</name>
<dbReference type="PIRSF" id="PIRSF005962">
    <property type="entry name" value="Pept_M20D_amidohydro"/>
    <property type="match status" value="1"/>
</dbReference>
<keyword evidence="2" id="KW-0464">Manganese</keyword>
<dbReference type="NCBIfam" id="TIGR01891">
    <property type="entry name" value="amidohydrolases"/>
    <property type="match status" value="1"/>
</dbReference>
<comment type="cofactor">
    <cofactor evidence="2">
        <name>Mn(2+)</name>
        <dbReference type="ChEBI" id="CHEBI:29035"/>
    </cofactor>
    <text evidence="2">The Mn(2+) ion enhances activity.</text>
</comment>
<protein>
    <submittedName>
        <fullName evidence="5">Peptidase M20D, amidohydrolase</fullName>
    </submittedName>
</protein>
<dbReference type="GO" id="GO:0046872">
    <property type="term" value="F:metal ion binding"/>
    <property type="evidence" value="ECO:0007669"/>
    <property type="project" value="UniProtKB-KW"/>
</dbReference>
<dbReference type="Pfam" id="PF07687">
    <property type="entry name" value="M20_dimer"/>
    <property type="match status" value="1"/>
</dbReference>
<organism evidence="5 6">
    <name type="scientific">Frigoriglobus tundricola</name>
    <dbReference type="NCBI Taxonomy" id="2774151"/>
    <lineage>
        <taxon>Bacteria</taxon>
        <taxon>Pseudomonadati</taxon>
        <taxon>Planctomycetota</taxon>
        <taxon>Planctomycetia</taxon>
        <taxon>Gemmatales</taxon>
        <taxon>Gemmataceae</taxon>
        <taxon>Frigoriglobus</taxon>
    </lineage>
</organism>
<keyword evidence="1 5" id="KW-0378">Hydrolase</keyword>
<dbReference type="InterPro" id="IPR017439">
    <property type="entry name" value="Amidohydrolase"/>
</dbReference>
<dbReference type="RefSeq" id="WP_171474711.1">
    <property type="nucleotide sequence ID" value="NZ_CP053452.2"/>
</dbReference>